<dbReference type="Gene3D" id="1.10.10.10">
    <property type="entry name" value="Winged helix-like DNA-binding domain superfamily/Winged helix DNA-binding domain"/>
    <property type="match status" value="1"/>
</dbReference>
<accession>A0A2W1JQ12</accession>
<dbReference type="InterPro" id="IPR009057">
    <property type="entry name" value="Homeodomain-like_sf"/>
</dbReference>
<gene>
    <name evidence="2" type="ORF">C1752_00278</name>
</gene>
<reference evidence="2 3" key="1">
    <citation type="journal article" date="2018" name="Sci. Rep.">
        <title>A novel species of the marine cyanobacterium Acaryochloris with a unique pigment content and lifestyle.</title>
        <authorList>
            <person name="Partensky F."/>
            <person name="Six C."/>
            <person name="Ratin M."/>
            <person name="Garczarek L."/>
            <person name="Vaulot D."/>
            <person name="Probert I."/>
            <person name="Calteau A."/>
            <person name="Gourvil P."/>
            <person name="Marie D."/>
            <person name="Grebert T."/>
            <person name="Bouchier C."/>
            <person name="Le Panse S."/>
            <person name="Gachenot M."/>
            <person name="Rodriguez F."/>
            <person name="Garrido J.L."/>
        </authorList>
    </citation>
    <scope>NUCLEOTIDE SEQUENCE [LARGE SCALE GENOMIC DNA]</scope>
    <source>
        <strain evidence="2 3">RCC1774</strain>
    </source>
</reference>
<evidence type="ECO:0000313" key="2">
    <source>
        <dbReference type="EMBL" id="PZD75430.1"/>
    </source>
</evidence>
<protein>
    <recommendedName>
        <fullName evidence="1">Transposase Synechocystis PCC 6803 domain-containing protein</fullName>
    </recommendedName>
</protein>
<dbReference type="EMBL" id="PQWO01000001">
    <property type="protein sequence ID" value="PZD75430.1"/>
    <property type="molecule type" value="Genomic_DNA"/>
</dbReference>
<keyword evidence="3" id="KW-1185">Reference proteome</keyword>
<proteinExistence type="predicted"/>
<comment type="caution">
    <text evidence="2">The sequence shown here is derived from an EMBL/GenBank/DDBJ whole genome shotgun (WGS) entry which is preliminary data.</text>
</comment>
<dbReference type="Pfam" id="PF01710">
    <property type="entry name" value="HTH_Tnp_IS630"/>
    <property type="match status" value="1"/>
</dbReference>
<name>A0A2W1JQ12_9CYAN</name>
<evidence type="ECO:0000259" key="1">
    <source>
        <dbReference type="Pfam" id="PF01710"/>
    </source>
</evidence>
<organism evidence="2 3">
    <name type="scientific">Acaryochloris thomasi RCC1774</name>
    <dbReference type="NCBI Taxonomy" id="1764569"/>
    <lineage>
        <taxon>Bacteria</taxon>
        <taxon>Bacillati</taxon>
        <taxon>Cyanobacteriota</taxon>
        <taxon>Cyanophyceae</taxon>
        <taxon>Acaryochloridales</taxon>
        <taxon>Acaryochloridaceae</taxon>
        <taxon>Acaryochloris</taxon>
        <taxon>Acaryochloris thomasi</taxon>
    </lineage>
</organism>
<evidence type="ECO:0000313" key="3">
    <source>
        <dbReference type="Proteomes" id="UP000248857"/>
    </source>
</evidence>
<dbReference type="AlphaFoldDB" id="A0A2W1JQ12"/>
<dbReference type="SUPFAM" id="SSF46689">
    <property type="entry name" value="Homeodomain-like"/>
    <property type="match status" value="1"/>
</dbReference>
<dbReference type="Proteomes" id="UP000248857">
    <property type="component" value="Unassembled WGS sequence"/>
</dbReference>
<dbReference type="InterPro" id="IPR036388">
    <property type="entry name" value="WH-like_DNA-bd_sf"/>
</dbReference>
<feature type="domain" description="Transposase Synechocystis PCC 6803" evidence="1">
    <location>
        <begin position="4"/>
        <end position="123"/>
    </location>
</feature>
<dbReference type="InterPro" id="IPR002622">
    <property type="entry name" value="Transposase_14"/>
</dbReference>
<sequence length="125" mass="14182">MRPYSLDLRQKIFDTYQAGGISQRQLAKRFRVALSFIEKLLKQERETGSIAPKVRTQQTPTKLNDAQLQTLATLVNANNDATLAELQEKLKQATGVTIGRSTMARMLRKLNLTRKKKPTPDRKGK</sequence>